<comment type="caution">
    <text evidence="1">The sequence shown here is derived from an EMBL/GenBank/DDBJ whole genome shotgun (WGS) entry which is preliminary data.</text>
</comment>
<keyword evidence="2" id="KW-1185">Reference proteome</keyword>
<dbReference type="EMBL" id="BPVZ01000002">
    <property type="protein sequence ID" value="GKU88059.1"/>
    <property type="molecule type" value="Genomic_DNA"/>
</dbReference>
<organism evidence="1 2">
    <name type="scientific">Rubroshorea leprosula</name>
    <dbReference type="NCBI Taxonomy" id="152421"/>
    <lineage>
        <taxon>Eukaryota</taxon>
        <taxon>Viridiplantae</taxon>
        <taxon>Streptophyta</taxon>
        <taxon>Embryophyta</taxon>
        <taxon>Tracheophyta</taxon>
        <taxon>Spermatophyta</taxon>
        <taxon>Magnoliopsida</taxon>
        <taxon>eudicotyledons</taxon>
        <taxon>Gunneridae</taxon>
        <taxon>Pentapetalae</taxon>
        <taxon>rosids</taxon>
        <taxon>malvids</taxon>
        <taxon>Malvales</taxon>
        <taxon>Dipterocarpaceae</taxon>
        <taxon>Rubroshorea</taxon>
    </lineage>
</organism>
<evidence type="ECO:0000313" key="1">
    <source>
        <dbReference type="EMBL" id="GKU88059.1"/>
    </source>
</evidence>
<name>A0AAV5HSA3_9ROSI</name>
<sequence length="137" mass="15660">MGLITTRLLNAEKFPVLVPNSLFSSQVIVNKSRAQWRAMVTKIPIHTEDLDIIPQISNDIKFMLGSNPKVFLEKEAPYCFLSRIESSYAELTIGYNLRHMSKDALYSTQQDLLLQSVQIIKNHGAKLGYTFQDRNNE</sequence>
<reference evidence="1 2" key="1">
    <citation type="journal article" date="2021" name="Commun. Biol.">
        <title>The genome of Shorea leprosula (Dipterocarpaceae) highlights the ecological relevance of drought in aseasonal tropical rainforests.</title>
        <authorList>
            <person name="Ng K.K.S."/>
            <person name="Kobayashi M.J."/>
            <person name="Fawcett J.A."/>
            <person name="Hatakeyama M."/>
            <person name="Paape T."/>
            <person name="Ng C.H."/>
            <person name="Ang C.C."/>
            <person name="Tnah L.H."/>
            <person name="Lee C.T."/>
            <person name="Nishiyama T."/>
            <person name="Sese J."/>
            <person name="O'Brien M.J."/>
            <person name="Copetti D."/>
            <person name="Mohd Noor M.I."/>
            <person name="Ong R.C."/>
            <person name="Putra M."/>
            <person name="Sireger I.Z."/>
            <person name="Indrioko S."/>
            <person name="Kosugi Y."/>
            <person name="Izuno A."/>
            <person name="Isagi Y."/>
            <person name="Lee S.L."/>
            <person name="Shimizu K.K."/>
        </authorList>
    </citation>
    <scope>NUCLEOTIDE SEQUENCE [LARGE SCALE GENOMIC DNA]</scope>
    <source>
        <strain evidence="1">214</strain>
    </source>
</reference>
<dbReference type="PANTHER" id="PTHR30566:SF5">
    <property type="entry name" value="MECHANOSENSITIVE ION CHANNEL PROTEIN 1, MITOCHONDRIAL-RELATED"/>
    <property type="match status" value="1"/>
</dbReference>
<accession>A0AAV5HSA3</accession>
<protein>
    <submittedName>
        <fullName evidence="1">Uncharacterized protein</fullName>
    </submittedName>
</protein>
<evidence type="ECO:0000313" key="2">
    <source>
        <dbReference type="Proteomes" id="UP001054252"/>
    </source>
</evidence>
<proteinExistence type="predicted"/>
<dbReference type="Proteomes" id="UP001054252">
    <property type="component" value="Unassembled WGS sequence"/>
</dbReference>
<dbReference type="AlphaFoldDB" id="A0AAV5HSA3"/>
<gene>
    <name evidence="1" type="ORF">SLEP1_g2368</name>
</gene>
<dbReference type="PANTHER" id="PTHR30566">
    <property type="entry name" value="YNAI-RELATED MECHANOSENSITIVE ION CHANNEL"/>
    <property type="match status" value="1"/>
</dbReference>